<organism evidence="2 3">
    <name type="scientific">Undibacterium curvum</name>
    <dbReference type="NCBI Taxonomy" id="2762294"/>
    <lineage>
        <taxon>Bacteria</taxon>
        <taxon>Pseudomonadati</taxon>
        <taxon>Pseudomonadota</taxon>
        <taxon>Betaproteobacteria</taxon>
        <taxon>Burkholderiales</taxon>
        <taxon>Oxalobacteraceae</taxon>
        <taxon>Undibacterium</taxon>
    </lineage>
</organism>
<dbReference type="SUPFAM" id="SSF53067">
    <property type="entry name" value="Actin-like ATPase domain"/>
    <property type="match status" value="2"/>
</dbReference>
<proteinExistence type="predicted"/>
<dbReference type="PANTHER" id="PTHR43190">
    <property type="entry name" value="N-ACETYL-D-GLUCOSAMINE KINASE"/>
    <property type="match status" value="1"/>
</dbReference>
<dbReference type="InterPro" id="IPR052519">
    <property type="entry name" value="Euk-type_GlcNAc_Kinase"/>
</dbReference>
<sequence length="323" mass="33701">MNSEELKSGNSVSLSKAADVAESAQAYRYIVGVDGGGTGTRVVLCDADGEEIARGAAGPSGLAHGRDKAWQQIQLALQSAFSAAGVANVALSEVAIGCGLAGVNNVHWANEFIALNPGFGRIVVETDAYTTLLGAHAGAAGVVIALGTGSVGEMLTQDGKRREVGGWGFPVGDEASGAWLGFQAVNYAQRVMDGRLPADAFSAELFEHLGTDQAAMFNWLAAANQTRYATLAPVVIRHAAGSQVAREMMLQAGRDVQQMALALDPQQSLPVALSGGLAEMILPYIPQPLQQRIQAPVGGSAHGAMLLIKRHLQHTMHTMHKNA</sequence>
<protein>
    <submittedName>
        <fullName evidence="2">ATPase</fullName>
    </submittedName>
</protein>
<dbReference type="RefSeq" id="WP_186903565.1">
    <property type="nucleotide sequence ID" value="NZ_JACOGD010000004.1"/>
</dbReference>
<dbReference type="Proteomes" id="UP000654304">
    <property type="component" value="Unassembled WGS sequence"/>
</dbReference>
<dbReference type="Gene3D" id="3.30.420.40">
    <property type="match status" value="2"/>
</dbReference>
<name>A0ABR7A5B9_9BURK</name>
<dbReference type="InterPro" id="IPR002731">
    <property type="entry name" value="ATPase_BadF"/>
</dbReference>
<comment type="caution">
    <text evidence="2">The sequence shown here is derived from an EMBL/GenBank/DDBJ whole genome shotgun (WGS) entry which is preliminary data.</text>
</comment>
<dbReference type="Pfam" id="PF01869">
    <property type="entry name" value="BcrAD_BadFG"/>
    <property type="match status" value="1"/>
</dbReference>
<keyword evidence="3" id="KW-1185">Reference proteome</keyword>
<dbReference type="PANTHER" id="PTHR43190:SF3">
    <property type="entry name" value="N-ACETYL-D-GLUCOSAMINE KINASE"/>
    <property type="match status" value="1"/>
</dbReference>
<feature type="domain" description="ATPase BadF/BadG/BcrA/BcrD type" evidence="1">
    <location>
        <begin position="31"/>
        <end position="280"/>
    </location>
</feature>
<gene>
    <name evidence="2" type="ORF">H8K43_09260</name>
</gene>
<reference evidence="2 3" key="1">
    <citation type="submission" date="2020-08" db="EMBL/GenBank/DDBJ databases">
        <title>Novel species isolated from subtropical streams in China.</title>
        <authorList>
            <person name="Lu H."/>
        </authorList>
    </citation>
    <scope>NUCLEOTIDE SEQUENCE [LARGE SCALE GENOMIC DNA]</scope>
    <source>
        <strain evidence="2 3">CY22W</strain>
    </source>
</reference>
<dbReference type="InterPro" id="IPR043129">
    <property type="entry name" value="ATPase_NBD"/>
</dbReference>
<accession>A0ABR7A5B9</accession>
<dbReference type="CDD" id="cd24082">
    <property type="entry name" value="ASKHA_NBD_GspK-like"/>
    <property type="match status" value="1"/>
</dbReference>
<evidence type="ECO:0000259" key="1">
    <source>
        <dbReference type="Pfam" id="PF01869"/>
    </source>
</evidence>
<evidence type="ECO:0000313" key="2">
    <source>
        <dbReference type="EMBL" id="MBC3931857.1"/>
    </source>
</evidence>
<dbReference type="EMBL" id="JACOGD010000004">
    <property type="protein sequence ID" value="MBC3931857.1"/>
    <property type="molecule type" value="Genomic_DNA"/>
</dbReference>
<evidence type="ECO:0000313" key="3">
    <source>
        <dbReference type="Proteomes" id="UP000654304"/>
    </source>
</evidence>